<evidence type="ECO:0000259" key="7">
    <source>
        <dbReference type="SMART" id="SM00385"/>
    </source>
</evidence>
<keyword evidence="6" id="KW-0175">Coiled coil</keyword>
<feature type="coiled-coil region" evidence="6">
    <location>
        <begin position="92"/>
        <end position="119"/>
    </location>
</feature>
<dbReference type="Pfam" id="PF00134">
    <property type="entry name" value="Cyclin_N"/>
    <property type="match status" value="1"/>
</dbReference>
<evidence type="ECO:0000259" key="8">
    <source>
        <dbReference type="SMART" id="SM01332"/>
    </source>
</evidence>
<reference evidence="9" key="1">
    <citation type="submission" date="2022-08" db="UniProtKB">
        <authorList>
            <consortium name="EnsemblMetazoa"/>
        </authorList>
    </citation>
    <scope>IDENTIFICATION</scope>
    <source>
        <strain evidence="9">05x7-T-G4-1.051#20</strain>
    </source>
</reference>
<name>A0A8W8M5L3_MAGGI</name>
<comment type="similarity">
    <text evidence="5">Belongs to the cyclin family.</text>
</comment>
<dbReference type="InterPro" id="IPR013763">
    <property type="entry name" value="Cyclin-like_dom"/>
</dbReference>
<dbReference type="InterPro" id="IPR004367">
    <property type="entry name" value="Cyclin_C-dom"/>
</dbReference>
<accession>A0A8W8M5L3</accession>
<dbReference type="SMART" id="SM00385">
    <property type="entry name" value="CYCLIN"/>
    <property type="match status" value="2"/>
</dbReference>
<dbReference type="SMART" id="SM01332">
    <property type="entry name" value="Cyclin_C"/>
    <property type="match status" value="1"/>
</dbReference>
<dbReference type="EnsemblMetazoa" id="G30687.1">
    <property type="protein sequence ID" value="G30687.1:cds"/>
    <property type="gene ID" value="G30687"/>
</dbReference>
<evidence type="ECO:0000256" key="1">
    <source>
        <dbReference type="ARBA" id="ARBA00022618"/>
    </source>
</evidence>
<dbReference type="InterPro" id="IPR006671">
    <property type="entry name" value="Cyclin_N"/>
</dbReference>
<feature type="domain" description="Cyclin-like" evidence="7">
    <location>
        <begin position="160"/>
        <end position="244"/>
    </location>
</feature>
<feature type="domain" description="Cyclin-like" evidence="7">
    <location>
        <begin position="257"/>
        <end position="339"/>
    </location>
</feature>
<evidence type="ECO:0000256" key="6">
    <source>
        <dbReference type="SAM" id="Coils"/>
    </source>
</evidence>
<feature type="domain" description="Cyclin C-terminal" evidence="8">
    <location>
        <begin position="253"/>
        <end position="370"/>
    </location>
</feature>
<dbReference type="Proteomes" id="UP000005408">
    <property type="component" value="Unassembled WGS sequence"/>
</dbReference>
<dbReference type="Pfam" id="PF02984">
    <property type="entry name" value="Cyclin_C"/>
    <property type="match status" value="1"/>
</dbReference>
<proteinExistence type="inferred from homology"/>
<evidence type="ECO:0008006" key="11">
    <source>
        <dbReference type="Google" id="ProtNLM"/>
    </source>
</evidence>
<organism evidence="9 10">
    <name type="scientific">Magallana gigas</name>
    <name type="common">Pacific oyster</name>
    <name type="synonym">Crassostrea gigas</name>
    <dbReference type="NCBI Taxonomy" id="29159"/>
    <lineage>
        <taxon>Eukaryota</taxon>
        <taxon>Metazoa</taxon>
        <taxon>Spiralia</taxon>
        <taxon>Lophotrochozoa</taxon>
        <taxon>Mollusca</taxon>
        <taxon>Bivalvia</taxon>
        <taxon>Autobranchia</taxon>
        <taxon>Pteriomorphia</taxon>
        <taxon>Ostreida</taxon>
        <taxon>Ostreoidea</taxon>
        <taxon>Ostreidae</taxon>
        <taxon>Magallana</taxon>
    </lineage>
</organism>
<keyword evidence="4" id="KW-0131">Cell cycle</keyword>
<dbReference type="Gene3D" id="1.10.472.10">
    <property type="entry name" value="Cyclin-like"/>
    <property type="match status" value="2"/>
</dbReference>
<keyword evidence="10" id="KW-1185">Reference proteome</keyword>
<dbReference type="FunFam" id="1.10.472.10:FF:000001">
    <property type="entry name" value="G2/mitotic-specific cyclin"/>
    <property type="match status" value="1"/>
</dbReference>
<keyword evidence="1" id="KW-0132">Cell division</keyword>
<dbReference type="InterPro" id="IPR039361">
    <property type="entry name" value="Cyclin"/>
</dbReference>
<evidence type="ECO:0000256" key="4">
    <source>
        <dbReference type="ARBA" id="ARBA00023306"/>
    </source>
</evidence>
<dbReference type="SUPFAM" id="SSF47954">
    <property type="entry name" value="Cyclin-like"/>
    <property type="match status" value="2"/>
</dbReference>
<keyword evidence="3 5" id="KW-0195">Cyclin</keyword>
<keyword evidence="2" id="KW-0498">Mitosis</keyword>
<evidence type="ECO:0000256" key="3">
    <source>
        <dbReference type="ARBA" id="ARBA00023127"/>
    </source>
</evidence>
<dbReference type="OrthoDB" id="6272950at2759"/>
<evidence type="ECO:0000256" key="5">
    <source>
        <dbReference type="RuleBase" id="RU000383"/>
    </source>
</evidence>
<dbReference type="PANTHER" id="PTHR10177">
    <property type="entry name" value="CYCLINS"/>
    <property type="match status" value="1"/>
</dbReference>
<dbReference type="GO" id="GO:0051301">
    <property type="term" value="P:cell division"/>
    <property type="evidence" value="ECO:0007669"/>
    <property type="project" value="UniProtKB-KW"/>
</dbReference>
<dbReference type="AlphaFoldDB" id="A0A8W8M5L3"/>
<dbReference type="OMA" id="INMLRSP"/>
<evidence type="ECO:0000313" key="9">
    <source>
        <dbReference type="EnsemblMetazoa" id="G30687.1:cds"/>
    </source>
</evidence>
<evidence type="ECO:0000256" key="2">
    <source>
        <dbReference type="ARBA" id="ARBA00022776"/>
    </source>
</evidence>
<sequence>MEARPKPKGLSMRPVNVDTKGQLSSLMGKLKIEPKKKTMPTVVCHALMRCPESSASISDKVPKKPVPPQTASVIELPPELPLKTKRSQSFCIPNFDLNHEEKQREIQEIEEELARDLFKTPTYARDIYTYLQLVEKRWQIPEDFLDTGEIKVKTRAVLMDWFIQVQVYLELLDTTLHMAVVFVDRFLSLQRITPSSLQLLGITCILIAAKYYERFPPQVSDLVYLTDNTYKVEQVFTMERIVLRKFGFDLNTTDPVSTMEHFLQIAGADRMTKEMAKYILDLTIPCHTFASVLPTVLAASSVYTAQRLCGAEPAWTAGLEHFSGYTEKDLIGCAKQMLRVLDKAPEAKLQGARKKHAASTFTRISHHKLLETKPAEILLEMGEKEVEK</sequence>
<protein>
    <recommendedName>
        <fullName evidence="11">G2/mitotic-specific cyclin-B1</fullName>
    </recommendedName>
</protein>
<dbReference type="InterPro" id="IPR036915">
    <property type="entry name" value="Cyclin-like_sf"/>
</dbReference>
<evidence type="ECO:0000313" key="10">
    <source>
        <dbReference type="Proteomes" id="UP000005408"/>
    </source>
</evidence>